<comment type="caution">
    <text evidence="1">The sequence shown here is derived from an EMBL/GenBank/DDBJ whole genome shotgun (WGS) entry which is preliminary data.</text>
</comment>
<sequence length="109" mass="12195">MKIIYKIGGTFGPPYITRLFSIEGKTSSIWIPFLRGSNASSIRQREFRDTAAAWFRRPTSPRRGGLPRKVLGETAVTDSRKCFDLISPASGEVFGACSDKPRLTNIHNY</sequence>
<gene>
    <name evidence="1" type="ORF">K0M31_006266</name>
</gene>
<protein>
    <submittedName>
        <fullName evidence="1">Uncharacterized protein</fullName>
    </submittedName>
</protein>
<accession>A0AA40FT70</accession>
<reference evidence="1" key="1">
    <citation type="submission" date="2021-10" db="EMBL/GenBank/DDBJ databases">
        <title>Melipona bicolor Genome sequencing and assembly.</title>
        <authorList>
            <person name="Araujo N.S."/>
            <person name="Arias M.C."/>
        </authorList>
    </citation>
    <scope>NUCLEOTIDE SEQUENCE</scope>
    <source>
        <strain evidence="1">USP_2M_L1-L4_2017</strain>
        <tissue evidence="1">Whole body</tissue>
    </source>
</reference>
<evidence type="ECO:0000313" key="1">
    <source>
        <dbReference type="EMBL" id="KAK1124919.1"/>
    </source>
</evidence>
<dbReference type="AlphaFoldDB" id="A0AA40FT70"/>
<dbReference type="Proteomes" id="UP001177670">
    <property type="component" value="Unassembled WGS sequence"/>
</dbReference>
<evidence type="ECO:0000313" key="2">
    <source>
        <dbReference type="Proteomes" id="UP001177670"/>
    </source>
</evidence>
<dbReference type="EMBL" id="JAHYIQ010000017">
    <property type="protein sequence ID" value="KAK1124919.1"/>
    <property type="molecule type" value="Genomic_DNA"/>
</dbReference>
<name>A0AA40FT70_9HYME</name>
<proteinExistence type="predicted"/>
<keyword evidence="2" id="KW-1185">Reference proteome</keyword>
<organism evidence="1 2">
    <name type="scientific">Melipona bicolor</name>
    <dbReference type="NCBI Taxonomy" id="60889"/>
    <lineage>
        <taxon>Eukaryota</taxon>
        <taxon>Metazoa</taxon>
        <taxon>Ecdysozoa</taxon>
        <taxon>Arthropoda</taxon>
        <taxon>Hexapoda</taxon>
        <taxon>Insecta</taxon>
        <taxon>Pterygota</taxon>
        <taxon>Neoptera</taxon>
        <taxon>Endopterygota</taxon>
        <taxon>Hymenoptera</taxon>
        <taxon>Apocrita</taxon>
        <taxon>Aculeata</taxon>
        <taxon>Apoidea</taxon>
        <taxon>Anthophila</taxon>
        <taxon>Apidae</taxon>
        <taxon>Melipona</taxon>
    </lineage>
</organism>